<organism evidence="5 6">
    <name type="scientific">Abrus precatorius</name>
    <name type="common">Indian licorice</name>
    <name type="synonym">Glycine abrus</name>
    <dbReference type="NCBI Taxonomy" id="3816"/>
    <lineage>
        <taxon>Eukaryota</taxon>
        <taxon>Viridiplantae</taxon>
        <taxon>Streptophyta</taxon>
        <taxon>Embryophyta</taxon>
        <taxon>Tracheophyta</taxon>
        <taxon>Spermatophyta</taxon>
        <taxon>Magnoliopsida</taxon>
        <taxon>eudicotyledons</taxon>
        <taxon>Gunneridae</taxon>
        <taxon>Pentapetalae</taxon>
        <taxon>rosids</taxon>
        <taxon>fabids</taxon>
        <taxon>Fabales</taxon>
        <taxon>Fabaceae</taxon>
        <taxon>Papilionoideae</taxon>
        <taxon>50 kb inversion clade</taxon>
        <taxon>NPAAA clade</taxon>
        <taxon>indigoferoid/millettioid clade</taxon>
        <taxon>Abreae</taxon>
        <taxon>Abrus</taxon>
    </lineage>
</organism>
<dbReference type="GO" id="GO:0006887">
    <property type="term" value="P:exocytosis"/>
    <property type="evidence" value="ECO:0007669"/>
    <property type="project" value="UniProtKB-KW"/>
</dbReference>
<proteinExistence type="inferred from homology"/>
<name>A0A8B8KQ90_ABRPR</name>
<evidence type="ECO:0000313" key="6">
    <source>
        <dbReference type="RefSeq" id="XP_027344849.1"/>
    </source>
</evidence>
<dbReference type="GO" id="GO:0015031">
    <property type="term" value="P:protein transport"/>
    <property type="evidence" value="ECO:0007669"/>
    <property type="project" value="UniProtKB-KW"/>
</dbReference>
<keyword evidence="2 3" id="KW-0813">Transport</keyword>
<sequence length="574" mass="65344">MDNLALDIVHRWNSEEARKKMIFAGDRQEAECYLQAVDEIQRSYDESAIAIAMSRLRNEFRNILISRANPTSFLHHLNTEEEKEEEPQQGCCAGFSHRRFNGSPSAKRHDAADELLSFVNLEEMGVITFSVDAINDLRCIAERMISSGYLWQCIEVYGTVRKSIIDATLQRLGIGYVQRDQLPPDTRIHIWREAARVSVLILFAREKRLCEEIFEGVGPDIAHASFMETAKEAAIQLLKFADAIFTSTTSSPQKLFRILDLYQALADLIPHFDNIFDHKSCYPIRILAADVLSCLSEAARDTFFQFENSVLGDTSESEIPIPANGIIHPLTIYVMDNLSFICDYKQTLDDLIVPKPSMESIFTPDKHFAQEEGETRLTIYLTSIIETLLIKLDGKCKQYKVESLSHLFTMNNAHYIFKRVRGHSKLRDIIGDGYLKKLERKFQQAAISYEKSTWGRVLECLTEEGLYLKKGGWGRVFDCLTGGGLYLKKGGKMSISNLKAFTVLFEKVHRTQAVWSIPDLQLRSSLQMSITQKLIPAYKSFVRRHGNIKLGYVKYSELDLNAAVLDLFKGKSIS</sequence>
<keyword evidence="5" id="KW-1185">Reference proteome</keyword>
<dbReference type="InterPro" id="IPR016159">
    <property type="entry name" value="Cullin_repeat-like_dom_sf"/>
</dbReference>
<accession>A0A8B8KQ90</accession>
<feature type="domain" description="Exocyst complex subunit Exo70 C-terminal" evidence="4">
    <location>
        <begin position="191"/>
        <end position="564"/>
    </location>
</feature>
<protein>
    <recommendedName>
        <fullName evidence="3">Exocyst subunit Exo70 family protein</fullName>
    </recommendedName>
</protein>
<dbReference type="OrthoDB" id="1922221at2759"/>
<dbReference type="Proteomes" id="UP000694853">
    <property type="component" value="Unplaced"/>
</dbReference>
<evidence type="ECO:0000256" key="1">
    <source>
        <dbReference type="ARBA" id="ARBA00006756"/>
    </source>
</evidence>
<gene>
    <name evidence="6" type="primary">LOC113857249</name>
</gene>
<dbReference type="Pfam" id="PF20669">
    <property type="entry name" value="Exo70_N"/>
    <property type="match status" value="1"/>
</dbReference>
<dbReference type="PANTHER" id="PTHR12542">
    <property type="entry name" value="EXOCYST COMPLEX PROTEIN EXO70"/>
    <property type="match status" value="1"/>
</dbReference>
<evidence type="ECO:0000313" key="5">
    <source>
        <dbReference type="Proteomes" id="UP000694853"/>
    </source>
</evidence>
<evidence type="ECO:0000256" key="3">
    <source>
        <dbReference type="RuleBase" id="RU365026"/>
    </source>
</evidence>
<dbReference type="GeneID" id="113857249"/>
<dbReference type="GO" id="GO:0000145">
    <property type="term" value="C:exocyst"/>
    <property type="evidence" value="ECO:0007669"/>
    <property type="project" value="InterPro"/>
</dbReference>
<dbReference type="AlphaFoldDB" id="A0A8B8KQ90"/>
<evidence type="ECO:0000256" key="2">
    <source>
        <dbReference type="ARBA" id="ARBA00022448"/>
    </source>
</evidence>
<dbReference type="PANTHER" id="PTHR12542:SF7">
    <property type="entry name" value="EXOCYST SUBUNIT EXO70 FAMILY PROTEIN"/>
    <property type="match status" value="1"/>
</dbReference>
<dbReference type="GO" id="GO:0005546">
    <property type="term" value="F:phosphatidylinositol-4,5-bisphosphate binding"/>
    <property type="evidence" value="ECO:0007669"/>
    <property type="project" value="InterPro"/>
</dbReference>
<dbReference type="SUPFAM" id="SSF74788">
    <property type="entry name" value="Cullin repeat-like"/>
    <property type="match status" value="1"/>
</dbReference>
<dbReference type="InterPro" id="IPR046364">
    <property type="entry name" value="Exo70_C"/>
</dbReference>
<dbReference type="Gene3D" id="1.20.1280.170">
    <property type="entry name" value="Exocyst complex component Exo70"/>
    <property type="match status" value="1"/>
</dbReference>
<dbReference type="InterPro" id="IPR004140">
    <property type="entry name" value="Exo70"/>
</dbReference>
<evidence type="ECO:0000259" key="4">
    <source>
        <dbReference type="Pfam" id="PF03081"/>
    </source>
</evidence>
<dbReference type="RefSeq" id="XP_027344849.1">
    <property type="nucleotide sequence ID" value="XM_027489048.1"/>
</dbReference>
<comment type="similarity">
    <text evidence="1 3">Belongs to the EXO70 family.</text>
</comment>
<reference evidence="5" key="1">
    <citation type="journal article" date="2019" name="Toxins">
        <title>Detection of Abrin-Like and Prepropulchellin-Like Toxin Genes and Transcripts Using Whole Genome Sequencing and Full-Length Transcript Sequencing of Abrus precatorius.</title>
        <authorList>
            <person name="Hovde B.T."/>
            <person name="Daligault H.E."/>
            <person name="Hanschen E.R."/>
            <person name="Kunde Y.A."/>
            <person name="Johnson M.B."/>
            <person name="Starkenburg S.R."/>
            <person name="Johnson S.L."/>
        </authorList>
    </citation>
    <scope>NUCLEOTIDE SEQUENCE [LARGE SCALE GENOMIC DNA]</scope>
</reference>
<keyword evidence="3" id="KW-0268">Exocytosis</keyword>
<dbReference type="KEGG" id="aprc:113857249"/>
<dbReference type="Pfam" id="PF03081">
    <property type="entry name" value="Exo70_C"/>
    <property type="match status" value="1"/>
</dbReference>
<reference evidence="6" key="2">
    <citation type="submission" date="2025-08" db="UniProtKB">
        <authorList>
            <consortium name="RefSeq"/>
        </authorList>
    </citation>
    <scope>IDENTIFICATION</scope>
    <source>
        <tissue evidence="6">Young leaves</tissue>
    </source>
</reference>
<keyword evidence="3" id="KW-0653">Protein transport</keyword>
<comment type="function">
    <text evidence="3">Component of the exocyst complex.</text>
</comment>